<sequence>MADSIFRKLRDGGEEGELAPALTIEETVVSPFALDVSCYLLANLSSSILAGKSKSEGLVLVTFSRSPSFYLQFLKQKGIVVSSSSKWIRVLDCYTDPLGWIDQPSTCVTEGPSLVKLNKCVSDLKRLFSSVIDAGREMVGDGKTRFSVAIDSVNELLRHSSMPLVSGLLTDLRSHAQVSSLFWSLNTDLHQEKVTNALEYISTMKANLEPFCPSPDGKRNALENLFLAHQDFGKGRFHVRFKLRKGRVRVMSEEYHVDQTGINLSPISSAESVIAATKSLIPKASYLVHFNLQLSEKERVEKEKVVLPFEHQDHGKSTEIYDGRRTLADGKTEATPLSSGELQADVVSSGKGGEIIYFRDSDDEHPDSDEDPDDDLDI</sequence>
<dbReference type="GO" id="GO:0002098">
    <property type="term" value="P:tRNA wobble uridine modification"/>
    <property type="evidence" value="ECO:0007669"/>
    <property type="project" value="InterPro"/>
</dbReference>
<keyword evidence="8" id="KW-0539">Nucleus</keyword>
<dbReference type="PANTHER" id="PTHR15641">
    <property type="entry name" value="ELONGATOR COMPLEX PROTEIN 5"/>
    <property type="match status" value="1"/>
</dbReference>
<name>A0A3P6EVR0_BRAOL</name>
<dbReference type="GO" id="GO:0033588">
    <property type="term" value="C:elongator holoenzyme complex"/>
    <property type="evidence" value="ECO:0007669"/>
    <property type="project" value="InterPro"/>
</dbReference>
<dbReference type="InterPro" id="IPR027417">
    <property type="entry name" value="P-loop_NTPase"/>
</dbReference>
<dbReference type="CDD" id="cd19496">
    <property type="entry name" value="Elp5"/>
    <property type="match status" value="1"/>
</dbReference>
<evidence type="ECO:0000256" key="4">
    <source>
        <dbReference type="ARBA" id="ARBA00009567"/>
    </source>
</evidence>
<evidence type="ECO:0000256" key="5">
    <source>
        <dbReference type="ARBA" id="ARBA00020264"/>
    </source>
</evidence>
<gene>
    <name evidence="10" type="ORF">BOLC7T40839H</name>
</gene>
<reference evidence="10" key="1">
    <citation type="submission" date="2018-11" db="EMBL/GenBank/DDBJ databases">
        <authorList>
            <consortium name="Genoscope - CEA"/>
            <person name="William W."/>
        </authorList>
    </citation>
    <scope>NUCLEOTIDE SEQUENCE</scope>
</reference>
<comment type="pathway">
    <text evidence="3">tRNA modification; 5-methoxycarbonylmethyl-2-thiouridine-tRNA biosynthesis.</text>
</comment>
<comment type="similarity">
    <text evidence="4">Belongs to the ELP5 family.</text>
</comment>
<proteinExistence type="inferred from homology"/>
<feature type="compositionally biased region" description="Acidic residues" evidence="9">
    <location>
        <begin position="363"/>
        <end position="378"/>
    </location>
</feature>
<dbReference type="AlphaFoldDB" id="A0A3P6EVR0"/>
<evidence type="ECO:0000256" key="3">
    <source>
        <dbReference type="ARBA" id="ARBA00005043"/>
    </source>
</evidence>
<organism evidence="10">
    <name type="scientific">Brassica oleracea</name>
    <name type="common">Wild cabbage</name>
    <dbReference type="NCBI Taxonomy" id="3712"/>
    <lineage>
        <taxon>Eukaryota</taxon>
        <taxon>Viridiplantae</taxon>
        <taxon>Streptophyta</taxon>
        <taxon>Embryophyta</taxon>
        <taxon>Tracheophyta</taxon>
        <taxon>Spermatophyta</taxon>
        <taxon>Magnoliopsida</taxon>
        <taxon>eudicotyledons</taxon>
        <taxon>Gunneridae</taxon>
        <taxon>Pentapetalae</taxon>
        <taxon>rosids</taxon>
        <taxon>malvids</taxon>
        <taxon>Brassicales</taxon>
        <taxon>Brassicaceae</taxon>
        <taxon>Brassiceae</taxon>
        <taxon>Brassica</taxon>
    </lineage>
</organism>
<evidence type="ECO:0000256" key="2">
    <source>
        <dbReference type="ARBA" id="ARBA00004496"/>
    </source>
</evidence>
<comment type="subcellular location">
    <subcellularLocation>
        <location evidence="2">Cytoplasm</location>
    </subcellularLocation>
    <subcellularLocation>
        <location evidence="1">Nucleus</location>
    </subcellularLocation>
</comment>
<dbReference type="EMBL" id="LR031876">
    <property type="protein sequence ID" value="VDD35279.1"/>
    <property type="molecule type" value="Genomic_DNA"/>
</dbReference>
<protein>
    <recommendedName>
        <fullName evidence="5">Elongator complex protein 5</fullName>
    </recommendedName>
</protein>
<evidence type="ECO:0000313" key="10">
    <source>
        <dbReference type="EMBL" id="VDD35279.1"/>
    </source>
</evidence>
<dbReference type="GO" id="GO:0000049">
    <property type="term" value="F:tRNA binding"/>
    <property type="evidence" value="ECO:0007669"/>
    <property type="project" value="TreeGrafter"/>
</dbReference>
<keyword evidence="7" id="KW-0819">tRNA processing</keyword>
<evidence type="ECO:0000256" key="7">
    <source>
        <dbReference type="ARBA" id="ARBA00022694"/>
    </source>
</evidence>
<dbReference type="GO" id="GO:0005829">
    <property type="term" value="C:cytosol"/>
    <property type="evidence" value="ECO:0007669"/>
    <property type="project" value="TreeGrafter"/>
</dbReference>
<evidence type="ECO:0000256" key="6">
    <source>
        <dbReference type="ARBA" id="ARBA00022490"/>
    </source>
</evidence>
<accession>A0A3P6EVR0</accession>
<keyword evidence="6" id="KW-0963">Cytoplasm</keyword>
<dbReference type="UniPathway" id="UPA00988"/>
<evidence type="ECO:0000256" key="8">
    <source>
        <dbReference type="ARBA" id="ARBA00023242"/>
    </source>
</evidence>
<dbReference type="Pfam" id="PF10483">
    <property type="entry name" value="Elong_Iki1"/>
    <property type="match status" value="1"/>
</dbReference>
<evidence type="ECO:0000256" key="9">
    <source>
        <dbReference type="SAM" id="MobiDB-lite"/>
    </source>
</evidence>
<feature type="region of interest" description="Disordered" evidence="9">
    <location>
        <begin position="357"/>
        <end position="378"/>
    </location>
</feature>
<dbReference type="GO" id="GO:0005634">
    <property type="term" value="C:nucleus"/>
    <property type="evidence" value="ECO:0007669"/>
    <property type="project" value="UniProtKB-SubCell"/>
</dbReference>
<evidence type="ECO:0000256" key="1">
    <source>
        <dbReference type="ARBA" id="ARBA00004123"/>
    </source>
</evidence>
<dbReference type="InterPro" id="IPR019519">
    <property type="entry name" value="Elp5"/>
</dbReference>
<dbReference type="Gene3D" id="3.40.50.300">
    <property type="entry name" value="P-loop containing nucleotide triphosphate hydrolases"/>
    <property type="match status" value="1"/>
</dbReference>
<dbReference type="PANTHER" id="PTHR15641:SF1">
    <property type="entry name" value="ELONGATOR COMPLEX PROTEIN 5"/>
    <property type="match status" value="1"/>
</dbReference>